<dbReference type="PANTHER" id="PTHR44051">
    <property type="entry name" value="GLUTATHIONE S-TRANSFERASE-RELATED"/>
    <property type="match status" value="1"/>
</dbReference>
<dbReference type="OrthoDB" id="2979839at2759"/>
<name>A0A9P7G223_9AGAR</name>
<evidence type="ECO:0000313" key="2">
    <source>
        <dbReference type="EMBL" id="KAG5641405.1"/>
    </source>
</evidence>
<evidence type="ECO:0000313" key="3">
    <source>
        <dbReference type="Proteomes" id="UP000775547"/>
    </source>
</evidence>
<organism evidence="2 3">
    <name type="scientific">Asterophora parasitica</name>
    <dbReference type="NCBI Taxonomy" id="117018"/>
    <lineage>
        <taxon>Eukaryota</taxon>
        <taxon>Fungi</taxon>
        <taxon>Dikarya</taxon>
        <taxon>Basidiomycota</taxon>
        <taxon>Agaricomycotina</taxon>
        <taxon>Agaricomycetes</taxon>
        <taxon>Agaricomycetidae</taxon>
        <taxon>Agaricales</taxon>
        <taxon>Tricholomatineae</taxon>
        <taxon>Lyophyllaceae</taxon>
        <taxon>Asterophora</taxon>
    </lineage>
</organism>
<dbReference type="InterPro" id="IPR036282">
    <property type="entry name" value="Glutathione-S-Trfase_C_sf"/>
</dbReference>
<dbReference type="Gene3D" id="1.20.1050.10">
    <property type="match status" value="1"/>
</dbReference>
<sequence length="94" mass="10794">MPTINDRRLPLFIGYHEETRRLYGVLELGLSDRDWLAGPGRGKYTIADMNVLPWVRLHGRAGIHVLDEWPNLQAWLARTYERRGVKAAIQSVAV</sequence>
<dbReference type="PROSITE" id="PS50405">
    <property type="entry name" value="GST_CTER"/>
    <property type="match status" value="1"/>
</dbReference>
<reference evidence="2" key="2">
    <citation type="submission" date="2021-10" db="EMBL/GenBank/DDBJ databases">
        <title>Phylogenomics reveals ancestral predisposition of the termite-cultivated fungus Termitomyces towards a domesticated lifestyle.</title>
        <authorList>
            <person name="Auxier B."/>
            <person name="Grum-Grzhimaylo A."/>
            <person name="Cardenas M.E."/>
            <person name="Lodge J.D."/>
            <person name="Laessoe T."/>
            <person name="Pedersen O."/>
            <person name="Smith M.E."/>
            <person name="Kuyper T.W."/>
            <person name="Franco-Molano E.A."/>
            <person name="Baroni T.J."/>
            <person name="Aanen D.K."/>
        </authorList>
    </citation>
    <scope>NUCLEOTIDE SEQUENCE</scope>
    <source>
        <strain evidence="2">AP01</strain>
        <tissue evidence="2">Mycelium</tissue>
    </source>
</reference>
<dbReference type="InterPro" id="IPR010987">
    <property type="entry name" value="Glutathione-S-Trfase_C-like"/>
</dbReference>
<dbReference type="InterPro" id="IPR004046">
    <property type="entry name" value="GST_C"/>
</dbReference>
<dbReference type="AlphaFoldDB" id="A0A9P7G223"/>
<dbReference type="PANTHER" id="PTHR44051:SF8">
    <property type="entry name" value="GLUTATHIONE S-TRANSFERASE GSTA"/>
    <property type="match status" value="1"/>
</dbReference>
<accession>A0A9P7G223</accession>
<proteinExistence type="predicted"/>
<evidence type="ECO:0000259" key="1">
    <source>
        <dbReference type="PROSITE" id="PS50405"/>
    </source>
</evidence>
<dbReference type="Proteomes" id="UP000775547">
    <property type="component" value="Unassembled WGS sequence"/>
</dbReference>
<dbReference type="EMBL" id="JABCKV010000319">
    <property type="protein sequence ID" value="KAG5641405.1"/>
    <property type="molecule type" value="Genomic_DNA"/>
</dbReference>
<keyword evidence="3" id="KW-1185">Reference proteome</keyword>
<protein>
    <recommendedName>
        <fullName evidence="1">GST C-terminal domain-containing protein</fullName>
    </recommendedName>
</protein>
<reference evidence="2" key="1">
    <citation type="submission" date="2020-07" db="EMBL/GenBank/DDBJ databases">
        <authorList>
            <person name="Nieuwenhuis M."/>
            <person name="Van De Peppel L.J.J."/>
        </authorList>
    </citation>
    <scope>NUCLEOTIDE SEQUENCE</scope>
    <source>
        <strain evidence="2">AP01</strain>
        <tissue evidence="2">Mycelium</tissue>
    </source>
</reference>
<dbReference type="Pfam" id="PF00043">
    <property type="entry name" value="GST_C"/>
    <property type="match status" value="1"/>
</dbReference>
<feature type="domain" description="GST C-terminal" evidence="1">
    <location>
        <begin position="1"/>
        <end position="94"/>
    </location>
</feature>
<comment type="caution">
    <text evidence="2">The sequence shown here is derived from an EMBL/GenBank/DDBJ whole genome shotgun (WGS) entry which is preliminary data.</text>
</comment>
<dbReference type="SUPFAM" id="SSF47616">
    <property type="entry name" value="GST C-terminal domain-like"/>
    <property type="match status" value="1"/>
</dbReference>
<gene>
    <name evidence="2" type="ORF">DXG03_005341</name>
</gene>